<organism evidence="1 2">
    <name type="scientific">Coemansia aciculifera</name>
    <dbReference type="NCBI Taxonomy" id="417176"/>
    <lineage>
        <taxon>Eukaryota</taxon>
        <taxon>Fungi</taxon>
        <taxon>Fungi incertae sedis</taxon>
        <taxon>Zoopagomycota</taxon>
        <taxon>Kickxellomycotina</taxon>
        <taxon>Kickxellomycetes</taxon>
        <taxon>Kickxellales</taxon>
        <taxon>Kickxellaceae</taxon>
        <taxon>Coemansia</taxon>
    </lineage>
</organism>
<evidence type="ECO:0000313" key="2">
    <source>
        <dbReference type="Proteomes" id="UP001139981"/>
    </source>
</evidence>
<comment type="caution">
    <text evidence="1">The sequence shown here is derived from an EMBL/GenBank/DDBJ whole genome shotgun (WGS) entry which is preliminary data.</text>
</comment>
<accession>A0ACC1M959</accession>
<dbReference type="EMBL" id="JANBVB010000013">
    <property type="protein sequence ID" value="KAJ2900018.1"/>
    <property type="molecule type" value="Genomic_DNA"/>
</dbReference>
<name>A0ACC1M959_9FUNG</name>
<sequence length="169" mass="17831">MFGYIKVLSALAALLTLLSAPVAAGYYDYKPPSMPCIMYEVRPGDYCYKIAVVNGISYRQFLAQNPGIDCTRLRAGQSLCLIPLSLPGGGGGGWRADIAEKASPEIANAKVKGLFDTQCKAYAVQDGDVCSGIAEDNGISVAKLVEINQDAPSWNGCNSLSIGQTICVA</sequence>
<reference evidence="1" key="1">
    <citation type="submission" date="2022-07" db="EMBL/GenBank/DDBJ databases">
        <title>Phylogenomic reconstructions and comparative analyses of Kickxellomycotina fungi.</title>
        <authorList>
            <person name="Reynolds N.K."/>
            <person name="Stajich J.E."/>
            <person name="Barry K."/>
            <person name="Grigoriev I.V."/>
            <person name="Crous P."/>
            <person name="Smith M.E."/>
        </authorList>
    </citation>
    <scope>NUCLEOTIDE SEQUENCE</scope>
    <source>
        <strain evidence="1">CBS 190363</strain>
    </source>
</reference>
<keyword evidence="2" id="KW-1185">Reference proteome</keyword>
<proteinExistence type="predicted"/>
<protein>
    <submittedName>
        <fullName evidence="1">Uncharacterized protein</fullName>
    </submittedName>
</protein>
<dbReference type="Proteomes" id="UP001139981">
    <property type="component" value="Unassembled WGS sequence"/>
</dbReference>
<evidence type="ECO:0000313" key="1">
    <source>
        <dbReference type="EMBL" id="KAJ2900018.1"/>
    </source>
</evidence>
<gene>
    <name evidence="1" type="ORF">IWW38_000726</name>
</gene>